<keyword evidence="2" id="KW-1185">Reference proteome</keyword>
<name>A0A9Q3BAK6_9BASI</name>
<proteinExistence type="predicted"/>
<evidence type="ECO:0000313" key="2">
    <source>
        <dbReference type="Proteomes" id="UP000765509"/>
    </source>
</evidence>
<accession>A0A9Q3BAK6</accession>
<dbReference type="AlphaFoldDB" id="A0A9Q3BAK6"/>
<dbReference type="Proteomes" id="UP000765509">
    <property type="component" value="Unassembled WGS sequence"/>
</dbReference>
<protein>
    <submittedName>
        <fullName evidence="1">Uncharacterized protein</fullName>
    </submittedName>
</protein>
<reference evidence="1" key="1">
    <citation type="submission" date="2021-03" db="EMBL/GenBank/DDBJ databases">
        <title>Draft genome sequence of rust myrtle Austropuccinia psidii MF-1, a brazilian biotype.</title>
        <authorList>
            <person name="Quecine M.C."/>
            <person name="Pachon D.M.R."/>
            <person name="Bonatelli M.L."/>
            <person name="Correr F.H."/>
            <person name="Franceschini L.M."/>
            <person name="Leite T.F."/>
            <person name="Margarido G.R.A."/>
            <person name="Almeida C.A."/>
            <person name="Ferrarezi J.A."/>
            <person name="Labate C.A."/>
        </authorList>
    </citation>
    <scope>NUCLEOTIDE SEQUENCE</scope>
    <source>
        <strain evidence="1">MF-1</strain>
    </source>
</reference>
<evidence type="ECO:0000313" key="1">
    <source>
        <dbReference type="EMBL" id="MBW0461720.1"/>
    </source>
</evidence>
<gene>
    <name evidence="1" type="ORF">O181_001435</name>
</gene>
<dbReference type="EMBL" id="AVOT02000209">
    <property type="protein sequence ID" value="MBW0461720.1"/>
    <property type="molecule type" value="Genomic_DNA"/>
</dbReference>
<organism evidence="1 2">
    <name type="scientific">Austropuccinia psidii MF-1</name>
    <dbReference type="NCBI Taxonomy" id="1389203"/>
    <lineage>
        <taxon>Eukaryota</taxon>
        <taxon>Fungi</taxon>
        <taxon>Dikarya</taxon>
        <taxon>Basidiomycota</taxon>
        <taxon>Pucciniomycotina</taxon>
        <taxon>Pucciniomycetes</taxon>
        <taxon>Pucciniales</taxon>
        <taxon>Sphaerophragmiaceae</taxon>
        <taxon>Austropuccinia</taxon>
    </lineage>
</organism>
<comment type="caution">
    <text evidence="1">The sequence shown here is derived from an EMBL/GenBank/DDBJ whole genome shotgun (WGS) entry which is preliminary data.</text>
</comment>
<sequence>MLDKARHNPTDVCKILSKFKKERWDKRHKQPDFKVVDLVLGSNPIFNNRKGPNKLKYSLSETFMIRELHGPNSVQPDLTDELMNKHPAIPGSLIKTYSSSDKELFHLRNKPPLEIPHLKEGEEKKIVKVLKERRTRKKRKGIPCEV</sequence>